<sequence length="978" mass="102336">MLTHTVVPAPMEKDSETTEFLTDLEWLVTVFDVKRKELPEEELPAIKRAAKAKVQKGKLFPSEAKFGFGLSPAALNSWVKQPSPCCAAASVSGALNVVRGTDKEHPGRLDLQDSLQVLQRMIARQLEAKRTALKHLLRCSAGTRIECVEEQVIAALRHAGKRLDASKKRSPDEFATDTDILSALDRAVKNHMRLNALIEAKNQLNITGGLHTPPAYADRQNQGAPVFRHPVSSAFGRHYSAPNAEEVQTQGTGEGSAPVYPLPTASPVGEGAPPVVARAVDLPGGVGCRTASLPQPLGLDSVRMLPGLLQGVQRDGRVRPASASALSSGRTVSIESKNGGSVSMTEGEGGRPPRERPAPLSIGTSRDLLGVSGVGVDTETAVWRELHEALFGPTPSPLPPPSAGGSERPQSAGGNNGKPPLHPSLQAKERAGAGGGRGGSTKGPRAQSGGRRPKSGGASSVSASGSERESTRGSVSGLKTKEERSGGKTKGGVESVASQTRSRAGSEGEVLSGREGNGERKKTLSSEKDKDKNKGALVIVPSGSSSRVGGNELKSRYDRLAKRLSVGGSTKGKRAGGQGQGKVAAGEDSQLGGLREARKGSAATSVAPTSVSASGFDFFFSGARSASLDVDGGVEGGEEVGEEEDDEEDAAEAPDGGVGGKRKGARSRALTGAALASQVRSSVLQVIKKKRAFMRLSGTTPSTSDIGNWGVLAAVVAVGERLSASFGEPPTSCRSLMSRKMRSKSGAPMGDPLIPLTRADANGTSEEQRERQWETFKSAFARPNSQILFHLTNHYALIFGWREWVDTEPCAIQPGLSSLSLSQGGTAPVTQRGESVALAATSSSLASGFPPLSVPTSSSASSRVVLRREILTARRGQRPSAWIEFEECCQVVAKWAGYAMILVERSKTTGSCVPAGSGSRMMSREALGSQHEEEREEGPQIPPLSIHTPMIVPASSVTMAGTHTPVMQAGSSGFFTAL</sequence>
<dbReference type="VEuPathDB" id="CryptoDB:Cvel_18879"/>
<protein>
    <submittedName>
        <fullName evidence="2">Uncharacterized protein</fullName>
    </submittedName>
</protein>
<name>A0A0G4FUP3_9ALVE</name>
<feature type="compositionally biased region" description="Gly residues" evidence="1">
    <location>
        <begin position="432"/>
        <end position="441"/>
    </location>
</feature>
<gene>
    <name evidence="2" type="ORF">Cvel_18879</name>
</gene>
<proteinExistence type="predicted"/>
<organism evidence="2">
    <name type="scientific">Chromera velia CCMP2878</name>
    <dbReference type="NCBI Taxonomy" id="1169474"/>
    <lineage>
        <taxon>Eukaryota</taxon>
        <taxon>Sar</taxon>
        <taxon>Alveolata</taxon>
        <taxon>Colpodellida</taxon>
        <taxon>Chromeraceae</taxon>
        <taxon>Chromera</taxon>
    </lineage>
</organism>
<evidence type="ECO:0000256" key="1">
    <source>
        <dbReference type="SAM" id="MobiDB-lite"/>
    </source>
</evidence>
<feature type="region of interest" description="Disordered" evidence="1">
    <location>
        <begin position="630"/>
        <end position="664"/>
    </location>
</feature>
<feature type="compositionally biased region" description="Low complexity" evidence="1">
    <location>
        <begin position="455"/>
        <end position="465"/>
    </location>
</feature>
<feature type="compositionally biased region" description="Basic and acidic residues" evidence="1">
    <location>
        <begin position="516"/>
        <end position="534"/>
    </location>
</feature>
<feature type="region of interest" description="Disordered" evidence="1">
    <location>
        <begin position="316"/>
        <end position="371"/>
    </location>
</feature>
<reference evidence="2" key="1">
    <citation type="submission" date="2014-11" db="EMBL/GenBank/DDBJ databases">
        <authorList>
            <person name="Otto D Thomas"/>
            <person name="Naeem Raeece"/>
        </authorList>
    </citation>
    <scope>NUCLEOTIDE SEQUENCE</scope>
</reference>
<dbReference type="EMBL" id="CDMZ01000649">
    <property type="protein sequence ID" value="CEM18664.1"/>
    <property type="molecule type" value="Genomic_DNA"/>
</dbReference>
<feature type="compositionally biased region" description="Acidic residues" evidence="1">
    <location>
        <begin position="636"/>
        <end position="652"/>
    </location>
</feature>
<feature type="compositionally biased region" description="Basic and acidic residues" evidence="1">
    <location>
        <begin position="348"/>
        <end position="357"/>
    </location>
</feature>
<accession>A0A0G4FUP3</accession>
<feature type="compositionally biased region" description="Polar residues" evidence="1">
    <location>
        <begin position="324"/>
        <end position="344"/>
    </location>
</feature>
<evidence type="ECO:0000313" key="2">
    <source>
        <dbReference type="EMBL" id="CEM18664.1"/>
    </source>
</evidence>
<feature type="region of interest" description="Disordered" evidence="1">
    <location>
        <begin position="391"/>
        <end position="609"/>
    </location>
</feature>
<feature type="region of interest" description="Disordered" evidence="1">
    <location>
        <begin position="912"/>
        <end position="946"/>
    </location>
</feature>
<dbReference type="AlphaFoldDB" id="A0A0G4FUP3"/>